<dbReference type="Pfam" id="PF00067">
    <property type="entry name" value="p450"/>
    <property type="match status" value="1"/>
</dbReference>
<evidence type="ECO:0000256" key="20">
    <source>
        <dbReference type="ARBA" id="ARBA00044342"/>
    </source>
</evidence>
<dbReference type="GO" id="GO:0008202">
    <property type="term" value="P:steroid metabolic process"/>
    <property type="evidence" value="ECO:0007669"/>
    <property type="project" value="UniProtKB-ARBA"/>
</dbReference>
<evidence type="ECO:0000256" key="21">
    <source>
        <dbReference type="PIRSR" id="PIRSR602401-1"/>
    </source>
</evidence>
<evidence type="ECO:0000256" key="23">
    <source>
        <dbReference type="SAM" id="Phobius"/>
    </source>
</evidence>
<dbReference type="PRINTS" id="PR00463">
    <property type="entry name" value="EP450I"/>
</dbReference>
<sequence length="505" mass="57919">MDLWEDSKTTMLLMVSVLTFIVTWWWTRKKKKPKNLPPGPKSYPLVGTIFSSSSDLDFLKTFGRLAKEHGPVVRLELGFTKIYAIVLNTPEMVKEAFVKQGHVFSHRPRMYLDKIFNERDGEYFGLIGTDGERWKSQRKFALTTLRDFGFGKMSLGDKIQEEVDALIDEILQRDGAAIDLKFLLVPAVSNIIHSIVFGYRNQFNDQEFQTFFKALDEMFKASAKAGIVNSFPWLRFLPGDMFGFHTMLSNLKKTRQYIQKKVHAHMESYNPSDHKCYVDVFIEAMKSEEGRGEQANFCENQLLASVVDLFVAGTETTSTTLQWALLLLLVHGDVQEKVHEELDSEIGSRRITLSDRSKLPYVQATLLEIQRFACVTPVAVAHRTCEETELMGYTIPANSMVFANLFTIFRDPTLWRDPELFDPSRFIDDSGECVKPEYLMPFSIGRRVCLGESLAKMELFLFFANLLQRFSFKVPDGSDPPSTKGHPAIIRTPVHSFKLEAHRRW</sequence>
<dbReference type="FunFam" id="1.10.630.10:FF:000049">
    <property type="entry name" value="steroid 21-hydroxylase isoform X1"/>
    <property type="match status" value="1"/>
</dbReference>
<evidence type="ECO:0000256" key="15">
    <source>
        <dbReference type="ARBA" id="ARBA00044116"/>
    </source>
</evidence>
<dbReference type="InterPro" id="IPR036396">
    <property type="entry name" value="Cyt_P450_sf"/>
</dbReference>
<proteinExistence type="inferred from homology"/>
<evidence type="ECO:0000256" key="12">
    <source>
        <dbReference type="ARBA" id="ARBA00023121"/>
    </source>
</evidence>
<dbReference type="Proteomes" id="UP000085678">
    <property type="component" value="Unplaced"/>
</dbReference>
<dbReference type="GO" id="GO:0004509">
    <property type="term" value="F:steroid 21-monooxygenase activity"/>
    <property type="evidence" value="ECO:0007669"/>
    <property type="project" value="UniProtKB-EC"/>
</dbReference>
<dbReference type="InterPro" id="IPR002401">
    <property type="entry name" value="Cyt_P450_E_grp-I"/>
</dbReference>
<comment type="similarity">
    <text evidence="4 22">Belongs to the cytochrome P450 family.</text>
</comment>
<dbReference type="GO" id="GO:0006082">
    <property type="term" value="P:organic acid metabolic process"/>
    <property type="evidence" value="ECO:0007669"/>
    <property type="project" value="TreeGrafter"/>
</dbReference>
<dbReference type="GO" id="GO:0005789">
    <property type="term" value="C:endoplasmic reticulum membrane"/>
    <property type="evidence" value="ECO:0007669"/>
    <property type="project" value="UniProtKB-SubCell"/>
</dbReference>
<keyword evidence="24" id="KW-1185">Reference proteome</keyword>
<evidence type="ECO:0000256" key="16">
    <source>
        <dbReference type="ARBA" id="ARBA00044217"/>
    </source>
</evidence>
<keyword evidence="12" id="KW-0446">Lipid-binding</keyword>
<dbReference type="PROSITE" id="PS00086">
    <property type="entry name" value="CYTOCHROME_P450"/>
    <property type="match status" value="1"/>
</dbReference>
<evidence type="ECO:0000256" key="10">
    <source>
        <dbReference type="ARBA" id="ARBA00023004"/>
    </source>
</evidence>
<keyword evidence="5 21" id="KW-0349">Heme</keyword>
<evidence type="ECO:0000313" key="25">
    <source>
        <dbReference type="RefSeq" id="XP_013394794.1"/>
    </source>
</evidence>
<evidence type="ECO:0000256" key="13">
    <source>
        <dbReference type="ARBA" id="ARBA00023136"/>
    </source>
</evidence>
<dbReference type="PRINTS" id="PR00385">
    <property type="entry name" value="P450"/>
</dbReference>
<dbReference type="GeneID" id="106162163"/>
<dbReference type="AlphaFoldDB" id="A0A1S3IBK3"/>
<dbReference type="GO" id="GO:0008289">
    <property type="term" value="F:lipid binding"/>
    <property type="evidence" value="ECO:0007669"/>
    <property type="project" value="UniProtKB-KW"/>
</dbReference>
<evidence type="ECO:0000256" key="7">
    <source>
        <dbReference type="ARBA" id="ARBA00022824"/>
    </source>
</evidence>
<gene>
    <name evidence="25" type="primary">LOC106162163</name>
</gene>
<evidence type="ECO:0000256" key="1">
    <source>
        <dbReference type="ARBA" id="ARBA00004184"/>
    </source>
</evidence>
<evidence type="ECO:0000256" key="17">
    <source>
        <dbReference type="ARBA" id="ARBA00044265"/>
    </source>
</evidence>
<evidence type="ECO:0000256" key="3">
    <source>
        <dbReference type="ARBA" id="ARBA00004586"/>
    </source>
</evidence>
<evidence type="ECO:0000256" key="2">
    <source>
        <dbReference type="ARBA" id="ARBA00004524"/>
    </source>
</evidence>
<evidence type="ECO:0000256" key="8">
    <source>
        <dbReference type="ARBA" id="ARBA00022848"/>
    </source>
</evidence>
<keyword evidence="23" id="KW-1133">Transmembrane helix</keyword>
<dbReference type="KEGG" id="lak:106162163"/>
<dbReference type="GO" id="GO:0005506">
    <property type="term" value="F:iron ion binding"/>
    <property type="evidence" value="ECO:0007669"/>
    <property type="project" value="InterPro"/>
</dbReference>
<organism evidence="24 25">
    <name type="scientific">Lingula anatina</name>
    <name type="common">Brachiopod</name>
    <name type="synonym">Lingula unguis</name>
    <dbReference type="NCBI Taxonomy" id="7574"/>
    <lineage>
        <taxon>Eukaryota</taxon>
        <taxon>Metazoa</taxon>
        <taxon>Spiralia</taxon>
        <taxon>Lophotrochozoa</taxon>
        <taxon>Brachiopoda</taxon>
        <taxon>Linguliformea</taxon>
        <taxon>Lingulata</taxon>
        <taxon>Lingulida</taxon>
        <taxon>Linguloidea</taxon>
        <taxon>Lingulidae</taxon>
        <taxon>Lingula</taxon>
    </lineage>
</organism>
<protein>
    <recommendedName>
        <fullName evidence="15">Steroid 21-hydroxylase</fullName>
        <ecNumber evidence="14">1.14.14.16</ecNumber>
    </recommendedName>
    <alternativeName>
        <fullName evidence="19">21-OHase</fullName>
    </alternativeName>
    <alternativeName>
        <fullName evidence="16">Cytochrome P-450c21</fullName>
    </alternativeName>
    <alternativeName>
        <fullName evidence="20">Cytochrome P450 21</fullName>
    </alternativeName>
    <alternativeName>
        <fullName evidence="18">Cytochrome P450 XXI</fullName>
    </alternativeName>
    <alternativeName>
        <fullName evidence="17">Cytochrome P450-C21</fullName>
    </alternativeName>
</protein>
<evidence type="ECO:0000256" key="4">
    <source>
        <dbReference type="ARBA" id="ARBA00010617"/>
    </source>
</evidence>
<dbReference type="GO" id="GO:0020037">
    <property type="term" value="F:heme binding"/>
    <property type="evidence" value="ECO:0007669"/>
    <property type="project" value="InterPro"/>
</dbReference>
<feature type="transmembrane region" description="Helical" evidence="23">
    <location>
        <begin position="12"/>
        <end position="27"/>
    </location>
</feature>
<dbReference type="OrthoDB" id="1844152at2759"/>
<dbReference type="PANTHER" id="PTHR24300:SF403">
    <property type="entry name" value="CYTOCHROME P450 306A1"/>
    <property type="match status" value="1"/>
</dbReference>
<keyword evidence="13 23" id="KW-0472">Membrane</keyword>
<keyword evidence="8" id="KW-0492">Microsome</keyword>
<keyword evidence="9 22" id="KW-0560">Oxidoreductase</keyword>
<keyword evidence="23" id="KW-0812">Transmembrane</keyword>
<keyword evidence="7" id="KW-0256">Endoplasmic reticulum</keyword>
<accession>A0A1S3IBK3</accession>
<reference evidence="25" key="1">
    <citation type="submission" date="2025-08" db="UniProtKB">
        <authorList>
            <consortium name="RefSeq"/>
        </authorList>
    </citation>
    <scope>IDENTIFICATION</scope>
    <source>
        <tissue evidence="25">Gonads</tissue>
    </source>
</reference>
<evidence type="ECO:0000256" key="11">
    <source>
        <dbReference type="ARBA" id="ARBA00023033"/>
    </source>
</evidence>
<dbReference type="InParanoid" id="A0A1S3IBK3"/>
<dbReference type="Gene3D" id="1.10.630.10">
    <property type="entry name" value="Cytochrome P450"/>
    <property type="match status" value="1"/>
</dbReference>
<name>A0A1S3IBK3_LINAN</name>
<feature type="binding site" description="axial binding residue" evidence="21">
    <location>
        <position position="449"/>
    </location>
    <ligand>
        <name>heme</name>
        <dbReference type="ChEBI" id="CHEBI:30413"/>
    </ligand>
    <ligandPart>
        <name>Fe</name>
        <dbReference type="ChEBI" id="CHEBI:18248"/>
    </ligandPart>
</feature>
<comment type="cofactor">
    <cofactor evidence="21">
        <name>heme</name>
        <dbReference type="ChEBI" id="CHEBI:30413"/>
    </cofactor>
</comment>
<comment type="subcellular location">
    <subcellularLocation>
        <location evidence="1">Endomembrane system</location>
        <topology evidence="1">Peripheral membrane protein</topology>
    </subcellularLocation>
    <subcellularLocation>
        <location evidence="3">Endoplasmic reticulum membrane</location>
    </subcellularLocation>
    <subcellularLocation>
        <location evidence="2">Microsome membrane</location>
    </subcellularLocation>
</comment>
<keyword evidence="10 21" id="KW-0408">Iron</keyword>
<dbReference type="SUPFAM" id="SSF48264">
    <property type="entry name" value="Cytochrome P450"/>
    <property type="match status" value="1"/>
</dbReference>
<dbReference type="InterPro" id="IPR050182">
    <property type="entry name" value="Cytochrome_P450_fam2"/>
</dbReference>
<keyword evidence="11 22" id="KW-0503">Monooxygenase</keyword>
<dbReference type="PANTHER" id="PTHR24300">
    <property type="entry name" value="CYTOCHROME P450 508A4-RELATED"/>
    <property type="match status" value="1"/>
</dbReference>
<evidence type="ECO:0000256" key="19">
    <source>
        <dbReference type="ARBA" id="ARBA00044304"/>
    </source>
</evidence>
<evidence type="ECO:0000256" key="14">
    <source>
        <dbReference type="ARBA" id="ARBA00044040"/>
    </source>
</evidence>
<evidence type="ECO:0000256" key="6">
    <source>
        <dbReference type="ARBA" id="ARBA00022723"/>
    </source>
</evidence>
<evidence type="ECO:0000256" key="22">
    <source>
        <dbReference type="RuleBase" id="RU000461"/>
    </source>
</evidence>
<evidence type="ECO:0000313" key="24">
    <source>
        <dbReference type="Proteomes" id="UP000085678"/>
    </source>
</evidence>
<keyword evidence="6 21" id="KW-0479">Metal-binding</keyword>
<dbReference type="EC" id="1.14.14.16" evidence="14"/>
<evidence type="ECO:0000256" key="9">
    <source>
        <dbReference type="ARBA" id="ARBA00023002"/>
    </source>
</evidence>
<dbReference type="InterPro" id="IPR001128">
    <property type="entry name" value="Cyt_P450"/>
</dbReference>
<evidence type="ECO:0000256" key="18">
    <source>
        <dbReference type="ARBA" id="ARBA00044282"/>
    </source>
</evidence>
<evidence type="ECO:0000256" key="5">
    <source>
        <dbReference type="ARBA" id="ARBA00022617"/>
    </source>
</evidence>
<dbReference type="GO" id="GO:0006805">
    <property type="term" value="P:xenobiotic metabolic process"/>
    <property type="evidence" value="ECO:0007669"/>
    <property type="project" value="TreeGrafter"/>
</dbReference>
<dbReference type="GO" id="GO:0008610">
    <property type="term" value="P:lipid biosynthetic process"/>
    <property type="evidence" value="ECO:0007669"/>
    <property type="project" value="UniProtKB-ARBA"/>
</dbReference>
<dbReference type="InterPro" id="IPR017972">
    <property type="entry name" value="Cyt_P450_CS"/>
</dbReference>
<dbReference type="RefSeq" id="XP_013394794.1">
    <property type="nucleotide sequence ID" value="XM_013539340.1"/>
</dbReference>
<dbReference type="STRING" id="7574.A0A1S3IBK3"/>